<sequence>MFTSIIPIESDDPCTVGGGKSWVFAIDLFTGGSSTGKTFDINGDGEFNTEDMLIIRDGVVGTIRIIDGVEKIVTTSLGGSETVEDYVAEEGDIKLPASGVQLNQIVDSPRVLRDGTTNDYVSVISGSDGGDLKPLPLIDGGLFDLLTGRLNWQQLR</sequence>
<keyword evidence="2" id="KW-1185">Reference proteome</keyword>
<proteinExistence type="predicted"/>
<organism evidence="1 2">
    <name type="scientific">Chromatium okenii</name>
    <dbReference type="NCBI Taxonomy" id="61644"/>
    <lineage>
        <taxon>Bacteria</taxon>
        <taxon>Pseudomonadati</taxon>
        <taxon>Pseudomonadota</taxon>
        <taxon>Gammaproteobacteria</taxon>
        <taxon>Chromatiales</taxon>
        <taxon>Chromatiaceae</taxon>
        <taxon>Chromatium</taxon>
    </lineage>
</organism>
<dbReference type="Proteomes" id="UP000239936">
    <property type="component" value="Unassembled WGS sequence"/>
</dbReference>
<accession>A0A2S7XNL2</accession>
<dbReference type="EMBL" id="PPGH01000037">
    <property type="protein sequence ID" value="PQJ95315.1"/>
    <property type="molecule type" value="Genomic_DNA"/>
</dbReference>
<comment type="caution">
    <text evidence="1">The sequence shown here is derived from an EMBL/GenBank/DDBJ whole genome shotgun (WGS) entry which is preliminary data.</text>
</comment>
<evidence type="ECO:0000313" key="1">
    <source>
        <dbReference type="EMBL" id="PQJ95315.1"/>
    </source>
</evidence>
<protein>
    <submittedName>
        <fullName evidence="1">Uncharacterized protein</fullName>
    </submittedName>
</protein>
<dbReference type="RefSeq" id="WP_105074360.1">
    <property type="nucleotide sequence ID" value="NZ_PPGH01000037.1"/>
</dbReference>
<name>A0A2S7XNL2_9GAMM</name>
<gene>
    <name evidence="1" type="ORF">CXB77_13815</name>
</gene>
<evidence type="ECO:0000313" key="2">
    <source>
        <dbReference type="Proteomes" id="UP000239936"/>
    </source>
</evidence>
<dbReference type="AlphaFoldDB" id="A0A2S7XNL2"/>
<reference evidence="1 2" key="1">
    <citation type="submission" date="2018-01" db="EMBL/GenBank/DDBJ databases">
        <title>The complete genome sequence of Chromatium okenii LaCa, a purple sulfur bacterium with a turbulent life.</title>
        <authorList>
            <person name="Luedin S.M."/>
            <person name="Liechti N."/>
            <person name="Storelli N."/>
            <person name="Danza F."/>
            <person name="Wittwer M."/>
            <person name="Pothier J.F."/>
            <person name="Tonolla M.A."/>
        </authorList>
    </citation>
    <scope>NUCLEOTIDE SEQUENCE [LARGE SCALE GENOMIC DNA]</scope>
    <source>
        <strain evidence="1 2">LaCa</strain>
    </source>
</reference>